<evidence type="ECO:0000256" key="1">
    <source>
        <dbReference type="SAM" id="Coils"/>
    </source>
</evidence>
<name>A0A1W6QYG9_ENTFL</name>
<evidence type="ECO:0000313" key="2">
    <source>
        <dbReference type="EMBL" id="ARO46281.1"/>
    </source>
</evidence>
<dbReference type="AlphaFoldDB" id="A0A1W6QYG9"/>
<geneLocation type="plasmid" evidence="2">
    <name>pGTC3</name>
</geneLocation>
<keyword evidence="2" id="KW-0614">Plasmid</keyword>
<accession>A0A1W6QYG9</accession>
<protein>
    <submittedName>
        <fullName evidence="2">Uncharacterized protein</fullName>
    </submittedName>
</protein>
<dbReference type="EMBL" id="KY303941">
    <property type="protein sequence ID" value="ARO46281.1"/>
    <property type="molecule type" value="Genomic_DNA"/>
</dbReference>
<reference evidence="2" key="1">
    <citation type="submission" date="2016-12" db="EMBL/GenBank/DDBJ databases">
        <title>Characterization of a Plasmid Isolated from Enterococcus faecalis found in the Fecal Material of a Blue Whale.</title>
        <authorList>
            <person name="McLaughlin R."/>
        </authorList>
    </citation>
    <scope>NUCLEOTIDE SEQUENCE</scope>
    <source>
        <strain evidence="2">3</strain>
        <plasmid evidence="2">pGTC3</plasmid>
    </source>
</reference>
<keyword evidence="1" id="KW-0175">Coiled coil</keyword>
<organism evidence="2">
    <name type="scientific">Enterococcus faecalis</name>
    <name type="common">Streptococcus faecalis</name>
    <dbReference type="NCBI Taxonomy" id="1351"/>
    <lineage>
        <taxon>Bacteria</taxon>
        <taxon>Bacillati</taxon>
        <taxon>Bacillota</taxon>
        <taxon>Bacilli</taxon>
        <taxon>Lactobacillales</taxon>
        <taxon>Enterococcaceae</taxon>
        <taxon>Enterococcus</taxon>
    </lineage>
</organism>
<proteinExistence type="predicted"/>
<feature type="coiled-coil region" evidence="1">
    <location>
        <begin position="17"/>
        <end position="69"/>
    </location>
</feature>
<sequence length="86" mass="10292">MILPISTAVSLVLIRFMEEKYRERRRLLTDKQKALQESLDFLKRVNDEIQRVQLENEELRSQNRALRQANSHSVEFMMEEGLTNEK</sequence>